<name>A0A3G5A4M4_9VIRU</name>
<accession>A0A3G5A4M4</accession>
<protein>
    <submittedName>
        <fullName evidence="1">Uncharacterized protein</fullName>
    </submittedName>
</protein>
<reference evidence="1" key="1">
    <citation type="submission" date="2018-10" db="EMBL/GenBank/DDBJ databases">
        <title>Hidden diversity of soil giant viruses.</title>
        <authorList>
            <person name="Schulz F."/>
            <person name="Alteio L."/>
            <person name="Goudeau D."/>
            <person name="Ryan E.M."/>
            <person name="Malmstrom R.R."/>
            <person name="Blanchard J."/>
            <person name="Woyke T."/>
        </authorList>
    </citation>
    <scope>NUCLEOTIDE SEQUENCE</scope>
    <source>
        <strain evidence="1">HOV1</strain>
    </source>
</reference>
<organism evidence="1">
    <name type="scientific">Homavirus sp</name>
    <dbReference type="NCBI Taxonomy" id="2487769"/>
    <lineage>
        <taxon>Viruses</taxon>
        <taxon>Varidnaviria</taxon>
        <taxon>Bamfordvirae</taxon>
        <taxon>Nucleocytoviricota</taxon>
        <taxon>Megaviricetes</taxon>
        <taxon>Imitervirales</taxon>
        <taxon>Mimiviridae</taxon>
        <taxon>Klosneuvirinae</taxon>
    </lineage>
</organism>
<evidence type="ECO:0000313" key="1">
    <source>
        <dbReference type="EMBL" id="AYV82168.1"/>
    </source>
</evidence>
<gene>
    <name evidence="1" type="ORF">Homavirus12_12</name>
</gene>
<dbReference type="EMBL" id="MK072343">
    <property type="protein sequence ID" value="AYV82168.1"/>
    <property type="molecule type" value="Genomic_DNA"/>
</dbReference>
<proteinExistence type="predicted"/>
<sequence length="109" mass="11858">MTSPTFICCGSTCTCKPPTTTPVTPPTTFYGCGFGCGFGYGSGCGGCGSCSGQRLRLWPLNDNLRFPLNPIVPYSSKNKFRFAKTFKTTRKVISENNRCNTCQGFKEIV</sequence>